<name>A0A6A6VS87_9PLEO</name>
<feature type="region of interest" description="Disordered" evidence="1">
    <location>
        <begin position="353"/>
        <end position="394"/>
    </location>
</feature>
<accession>A0A6A6VS87</accession>
<sequence length="419" mass="46597">MRGMGSLVLLSVLRRPSPACEYREPWTCVRYRHEIQNTSVAWTGLVWLWFIFQPRPLGAQTHVNISTCAMGRISGLLLFSFLHTISGIIVTNPYDYCIQYYGSITAEIELLETVSRFNNNDSISCPREWDFGRTQGAYLELCPTPYHPDRKKGSVIEVDLNFSPDPAKVSHPVSFRLWGGHSLITNGTYDGSVESNGEPAVLAADPDTWLSDRWQSNSQWTINGTGKAFTQTPSSTVSASSALLSCLDLDNPDQYCGEGCWQAQRFVFTMGKTLNYTVKFSIGQAEVELVVEDEFNNTGGNSVARFTFGGSRALLTAPPHPSHTQFLLSCFFSRLNTALGFARAKEMEDMVVPPRPHLSTHPTTPSPPAHPSTKQKVKRKAKRLSDGESNPGLRARLSVQFAVAGATRRSGRENVRRRR</sequence>
<evidence type="ECO:0000313" key="3">
    <source>
        <dbReference type="Proteomes" id="UP000799440"/>
    </source>
</evidence>
<feature type="compositionally biased region" description="Basic residues" evidence="1">
    <location>
        <begin position="373"/>
        <end position="382"/>
    </location>
</feature>
<dbReference type="Proteomes" id="UP000799440">
    <property type="component" value="Unassembled WGS sequence"/>
</dbReference>
<dbReference type="OrthoDB" id="5179338at2759"/>
<keyword evidence="3" id="KW-1185">Reference proteome</keyword>
<reference evidence="2" key="1">
    <citation type="journal article" date="2020" name="Stud. Mycol.">
        <title>101 Dothideomycetes genomes: a test case for predicting lifestyles and emergence of pathogens.</title>
        <authorList>
            <person name="Haridas S."/>
            <person name="Albert R."/>
            <person name="Binder M."/>
            <person name="Bloem J."/>
            <person name="Labutti K."/>
            <person name="Salamov A."/>
            <person name="Andreopoulos B."/>
            <person name="Baker S."/>
            <person name="Barry K."/>
            <person name="Bills G."/>
            <person name="Bluhm B."/>
            <person name="Cannon C."/>
            <person name="Castanera R."/>
            <person name="Culley D."/>
            <person name="Daum C."/>
            <person name="Ezra D."/>
            <person name="Gonzalez J."/>
            <person name="Henrissat B."/>
            <person name="Kuo A."/>
            <person name="Liang C."/>
            <person name="Lipzen A."/>
            <person name="Lutzoni F."/>
            <person name="Magnuson J."/>
            <person name="Mondo S."/>
            <person name="Nolan M."/>
            <person name="Ohm R."/>
            <person name="Pangilinan J."/>
            <person name="Park H.-J."/>
            <person name="Ramirez L."/>
            <person name="Alfaro M."/>
            <person name="Sun H."/>
            <person name="Tritt A."/>
            <person name="Yoshinaga Y."/>
            <person name="Zwiers L.-H."/>
            <person name="Turgeon B."/>
            <person name="Goodwin S."/>
            <person name="Spatafora J."/>
            <person name="Crous P."/>
            <person name="Grigoriev I."/>
        </authorList>
    </citation>
    <scope>NUCLEOTIDE SEQUENCE</scope>
    <source>
        <strain evidence="2">CBS 119925</strain>
    </source>
</reference>
<proteinExistence type="predicted"/>
<dbReference type="EMBL" id="MU006561">
    <property type="protein sequence ID" value="KAF2752141.1"/>
    <property type="molecule type" value="Genomic_DNA"/>
</dbReference>
<protein>
    <submittedName>
        <fullName evidence="2">Uncharacterized protein</fullName>
    </submittedName>
</protein>
<gene>
    <name evidence="2" type="ORF">M011DRAFT_498660</name>
</gene>
<evidence type="ECO:0000256" key="1">
    <source>
        <dbReference type="SAM" id="MobiDB-lite"/>
    </source>
</evidence>
<dbReference type="AlphaFoldDB" id="A0A6A6VS87"/>
<evidence type="ECO:0000313" key="2">
    <source>
        <dbReference type="EMBL" id="KAF2752141.1"/>
    </source>
</evidence>
<organism evidence="2 3">
    <name type="scientific">Sporormia fimetaria CBS 119925</name>
    <dbReference type="NCBI Taxonomy" id="1340428"/>
    <lineage>
        <taxon>Eukaryota</taxon>
        <taxon>Fungi</taxon>
        <taxon>Dikarya</taxon>
        <taxon>Ascomycota</taxon>
        <taxon>Pezizomycotina</taxon>
        <taxon>Dothideomycetes</taxon>
        <taxon>Pleosporomycetidae</taxon>
        <taxon>Pleosporales</taxon>
        <taxon>Sporormiaceae</taxon>
        <taxon>Sporormia</taxon>
    </lineage>
</organism>